<feature type="chain" id="PRO_5003240785" evidence="2">
    <location>
        <begin position="24"/>
        <end position="134"/>
    </location>
</feature>
<name>E9H3J7_DAPPU</name>
<feature type="region of interest" description="Disordered" evidence="1">
    <location>
        <begin position="39"/>
        <end position="115"/>
    </location>
</feature>
<dbReference type="HOGENOM" id="CLU_1898354_0_0_1"/>
<dbReference type="AlphaFoldDB" id="E9H3J7"/>
<sequence>MNRNLLNFTGVLIVMVFINFATGATNLNKQRFATQLGSDVSGKVQNSADRGERATPVLQPVVAETSLPLTTRGPVPPRPPPGSIPNLPPIAETPRPTYLLTTSQKPTPGINYPPTNPVIAAAPAIEPETSTDAL</sequence>
<feature type="compositionally biased region" description="Polar residues" evidence="1">
    <location>
        <begin position="39"/>
        <end position="48"/>
    </location>
</feature>
<feature type="signal peptide" evidence="2">
    <location>
        <begin position="1"/>
        <end position="23"/>
    </location>
</feature>
<feature type="compositionally biased region" description="Pro residues" evidence="1">
    <location>
        <begin position="74"/>
        <end position="88"/>
    </location>
</feature>
<evidence type="ECO:0000256" key="1">
    <source>
        <dbReference type="SAM" id="MobiDB-lite"/>
    </source>
</evidence>
<dbReference type="InParanoid" id="E9H3J7"/>
<evidence type="ECO:0000313" key="3">
    <source>
        <dbReference type="EMBL" id="EFX73690.1"/>
    </source>
</evidence>
<gene>
    <name evidence="3" type="ORF">DAPPUDRAFT_325047</name>
</gene>
<evidence type="ECO:0000313" key="4">
    <source>
        <dbReference type="Proteomes" id="UP000000305"/>
    </source>
</evidence>
<evidence type="ECO:0000256" key="2">
    <source>
        <dbReference type="SAM" id="SignalP"/>
    </source>
</evidence>
<organism evidence="3 4">
    <name type="scientific">Daphnia pulex</name>
    <name type="common">Water flea</name>
    <dbReference type="NCBI Taxonomy" id="6669"/>
    <lineage>
        <taxon>Eukaryota</taxon>
        <taxon>Metazoa</taxon>
        <taxon>Ecdysozoa</taxon>
        <taxon>Arthropoda</taxon>
        <taxon>Crustacea</taxon>
        <taxon>Branchiopoda</taxon>
        <taxon>Diplostraca</taxon>
        <taxon>Cladocera</taxon>
        <taxon>Anomopoda</taxon>
        <taxon>Daphniidae</taxon>
        <taxon>Daphnia</taxon>
    </lineage>
</organism>
<reference evidence="3 4" key="1">
    <citation type="journal article" date="2011" name="Science">
        <title>The ecoresponsive genome of Daphnia pulex.</title>
        <authorList>
            <person name="Colbourne J.K."/>
            <person name="Pfrender M.E."/>
            <person name="Gilbert D."/>
            <person name="Thomas W.K."/>
            <person name="Tucker A."/>
            <person name="Oakley T.H."/>
            <person name="Tokishita S."/>
            <person name="Aerts A."/>
            <person name="Arnold G.J."/>
            <person name="Basu M.K."/>
            <person name="Bauer D.J."/>
            <person name="Caceres C.E."/>
            <person name="Carmel L."/>
            <person name="Casola C."/>
            <person name="Choi J.H."/>
            <person name="Detter J.C."/>
            <person name="Dong Q."/>
            <person name="Dusheyko S."/>
            <person name="Eads B.D."/>
            <person name="Frohlich T."/>
            <person name="Geiler-Samerotte K.A."/>
            <person name="Gerlach D."/>
            <person name="Hatcher P."/>
            <person name="Jogdeo S."/>
            <person name="Krijgsveld J."/>
            <person name="Kriventseva E.V."/>
            <person name="Kultz D."/>
            <person name="Laforsch C."/>
            <person name="Lindquist E."/>
            <person name="Lopez J."/>
            <person name="Manak J.R."/>
            <person name="Muller J."/>
            <person name="Pangilinan J."/>
            <person name="Patwardhan R.P."/>
            <person name="Pitluck S."/>
            <person name="Pritham E.J."/>
            <person name="Rechtsteiner A."/>
            <person name="Rho M."/>
            <person name="Rogozin I.B."/>
            <person name="Sakarya O."/>
            <person name="Salamov A."/>
            <person name="Schaack S."/>
            <person name="Shapiro H."/>
            <person name="Shiga Y."/>
            <person name="Skalitzky C."/>
            <person name="Smith Z."/>
            <person name="Souvorov A."/>
            <person name="Sung W."/>
            <person name="Tang Z."/>
            <person name="Tsuchiya D."/>
            <person name="Tu H."/>
            <person name="Vos H."/>
            <person name="Wang M."/>
            <person name="Wolf Y.I."/>
            <person name="Yamagata H."/>
            <person name="Yamada T."/>
            <person name="Ye Y."/>
            <person name="Shaw J.R."/>
            <person name="Andrews J."/>
            <person name="Crease T.J."/>
            <person name="Tang H."/>
            <person name="Lucas S.M."/>
            <person name="Robertson H.M."/>
            <person name="Bork P."/>
            <person name="Koonin E.V."/>
            <person name="Zdobnov E.M."/>
            <person name="Grigoriev I.V."/>
            <person name="Lynch M."/>
            <person name="Boore J.L."/>
        </authorList>
    </citation>
    <scope>NUCLEOTIDE SEQUENCE [LARGE SCALE GENOMIC DNA]</scope>
</reference>
<keyword evidence="4" id="KW-1185">Reference proteome</keyword>
<protein>
    <submittedName>
        <fullName evidence="3">Uncharacterized protein</fullName>
    </submittedName>
</protein>
<dbReference type="Proteomes" id="UP000000305">
    <property type="component" value="Unassembled WGS sequence"/>
</dbReference>
<dbReference type="EMBL" id="GL732589">
    <property type="protein sequence ID" value="EFX73690.1"/>
    <property type="molecule type" value="Genomic_DNA"/>
</dbReference>
<dbReference type="OrthoDB" id="10453917at2759"/>
<accession>E9H3J7</accession>
<keyword evidence="2" id="KW-0732">Signal</keyword>
<proteinExistence type="predicted"/>
<dbReference type="KEGG" id="dpx:DAPPUDRAFT_325047"/>